<keyword evidence="6" id="KW-0408">Iron</keyword>
<proteinExistence type="predicted"/>
<evidence type="ECO:0000259" key="8">
    <source>
        <dbReference type="Pfam" id="PF04104"/>
    </source>
</evidence>
<comment type="caution">
    <text evidence="9">The sequence shown here is derived from an EMBL/GenBank/DDBJ whole genome shotgun (WGS) entry which is preliminary data.</text>
</comment>
<evidence type="ECO:0000256" key="4">
    <source>
        <dbReference type="ARBA" id="ARBA00022705"/>
    </source>
</evidence>
<dbReference type="InterPro" id="IPR002755">
    <property type="entry name" value="DNA_primase_S"/>
</dbReference>
<feature type="domain" description="DNA primase large subunit C-terminal" evidence="8">
    <location>
        <begin position="324"/>
        <end position="411"/>
    </location>
</feature>
<evidence type="ECO:0000256" key="7">
    <source>
        <dbReference type="ARBA" id="ARBA00023014"/>
    </source>
</evidence>
<dbReference type="EMBL" id="MWMI01000004">
    <property type="protein sequence ID" value="RIB35214.1"/>
    <property type="molecule type" value="Genomic_DNA"/>
</dbReference>
<keyword evidence="4" id="KW-0235">DNA replication</keyword>
<keyword evidence="5" id="KW-0479">Metal-binding</keyword>
<keyword evidence="3" id="KW-0639">Primosome</keyword>
<dbReference type="Proteomes" id="UP000266622">
    <property type="component" value="Unassembled WGS sequence"/>
</dbReference>
<comment type="cofactor">
    <cofactor evidence="1">
        <name>[4Fe-4S] cluster</name>
        <dbReference type="ChEBI" id="CHEBI:49883"/>
    </cofactor>
</comment>
<evidence type="ECO:0000256" key="5">
    <source>
        <dbReference type="ARBA" id="ARBA00022723"/>
    </source>
</evidence>
<sequence>MLLKGELRKFYENNREVVEDIVQISQNREVGYLLENMKFGNRPSVIENTGDIFNLIDKGAVSFHISLERWSNPLMLKEVKSKREMNDLRIGWDLILDIDSENIEVSKIIAREILDFLFEKDIKKVYIKYSGGKGFHIAIPWETFPERIEYTKKEDLVEEETKNLFPDLAREMALYIMEKTKERLEKRATYKYPEIFEKIDKDSISSLIKIDTIAISNRHLIRCLYSINEKTGRISIPIDVRNIEKFNPKYAEINNFVYEGIPFLTEEIKDGYKIERFLRDVINWKINNMLVSGRTFIETTSIETPEEEKIKRKLKIEKNKYKGKISEDLFPPCIKNILSGVSDGRKRSIFILINFLKNIGWEFDEINKKLIEWNNKLEDPLRERYIDYQIEWHKRAYSKDKQYLPPNCDNEMYYKEIGVCQPDEVCKYIKNPILYPYKKLGLKKESKK</sequence>
<evidence type="ECO:0000313" key="9">
    <source>
        <dbReference type="EMBL" id="RIB35214.1"/>
    </source>
</evidence>
<dbReference type="GO" id="GO:0003899">
    <property type="term" value="F:DNA-directed RNA polymerase activity"/>
    <property type="evidence" value="ECO:0007669"/>
    <property type="project" value="InterPro"/>
</dbReference>
<evidence type="ECO:0000256" key="2">
    <source>
        <dbReference type="ARBA" id="ARBA00022485"/>
    </source>
</evidence>
<evidence type="ECO:0000256" key="6">
    <source>
        <dbReference type="ARBA" id="ARBA00023004"/>
    </source>
</evidence>
<dbReference type="GO" id="GO:0046872">
    <property type="term" value="F:metal ion binding"/>
    <property type="evidence" value="ECO:0007669"/>
    <property type="project" value="UniProtKB-KW"/>
</dbReference>
<dbReference type="Pfam" id="PF01896">
    <property type="entry name" value="DNA_primase_S"/>
    <property type="match status" value="1"/>
</dbReference>
<evidence type="ECO:0000256" key="1">
    <source>
        <dbReference type="ARBA" id="ARBA00001966"/>
    </source>
</evidence>
<dbReference type="GO" id="GO:0051539">
    <property type="term" value="F:4 iron, 4 sulfur cluster binding"/>
    <property type="evidence" value="ECO:0007669"/>
    <property type="project" value="UniProtKB-KW"/>
</dbReference>
<dbReference type="GO" id="GO:0006269">
    <property type="term" value="P:DNA replication, synthesis of primer"/>
    <property type="evidence" value="ECO:0007669"/>
    <property type="project" value="UniProtKB-KW"/>
</dbReference>
<keyword evidence="7" id="KW-0411">Iron-sulfur</keyword>
<keyword evidence="2" id="KW-0004">4Fe-4S</keyword>
<dbReference type="Gene3D" id="3.90.920.10">
    <property type="entry name" value="DNA primase, PRIM domain"/>
    <property type="match status" value="1"/>
</dbReference>
<reference evidence="9 10" key="1">
    <citation type="journal article" date="2018" name="Syst. Appl. Microbiol.">
        <title>A new symbiotic nanoarchaeote (Candidatus Nanoclepta minutus) and its host (Zestosphaera tikiterensis gen. nov., sp. nov.) from a New Zealand hot spring.</title>
        <authorList>
            <person name="St John E."/>
            <person name="Liu Y."/>
            <person name="Podar M."/>
            <person name="Stott M.B."/>
            <person name="Meneghin J."/>
            <person name="Chen Z."/>
            <person name="Lagutin K."/>
            <person name="Mitchell K."/>
            <person name="Reysenbach A.L."/>
        </authorList>
    </citation>
    <scope>NUCLEOTIDE SEQUENCE [LARGE SCALE GENOMIC DNA]</scope>
    <source>
        <strain evidence="9">NZ3</strain>
    </source>
</reference>
<gene>
    <name evidence="9" type="ORF">BXU00_02700</name>
</gene>
<dbReference type="InterPro" id="IPR058560">
    <property type="entry name" value="DNA_primase_C"/>
</dbReference>
<organism evidence="9 10">
    <name type="scientific">Candidatus Nanoclepta minutus</name>
    <dbReference type="NCBI Taxonomy" id="1940235"/>
    <lineage>
        <taxon>Archaea</taxon>
        <taxon>Nanobdellota</taxon>
        <taxon>Candidatus Nanoclepta</taxon>
    </lineage>
</organism>
<protein>
    <recommendedName>
        <fullName evidence="8">DNA primase large subunit C-terminal domain-containing protein</fullName>
    </recommendedName>
</protein>
<evidence type="ECO:0000313" key="10">
    <source>
        <dbReference type="Proteomes" id="UP000266622"/>
    </source>
</evidence>
<evidence type="ECO:0000256" key="3">
    <source>
        <dbReference type="ARBA" id="ARBA00022515"/>
    </source>
</evidence>
<dbReference type="Pfam" id="PF04104">
    <property type="entry name" value="DNA_primase_lrg"/>
    <property type="match status" value="1"/>
</dbReference>
<dbReference type="GO" id="GO:1990077">
    <property type="term" value="C:primosome complex"/>
    <property type="evidence" value="ECO:0007669"/>
    <property type="project" value="UniProtKB-KW"/>
</dbReference>
<dbReference type="AlphaFoldDB" id="A0A397WMA1"/>
<accession>A0A397WMA1</accession>
<name>A0A397WMA1_9ARCH</name>
<dbReference type="SUPFAM" id="SSF56747">
    <property type="entry name" value="Prim-pol domain"/>
    <property type="match status" value="1"/>
</dbReference>